<dbReference type="GO" id="GO:0006508">
    <property type="term" value="P:proteolysis"/>
    <property type="evidence" value="ECO:0007669"/>
    <property type="project" value="UniProtKB-KW"/>
</dbReference>
<comment type="similarity">
    <text evidence="1">Belongs to the peptidase S1C family.</text>
</comment>
<dbReference type="Proteomes" id="UP000319263">
    <property type="component" value="Chromosome"/>
</dbReference>
<reference evidence="7 8" key="1">
    <citation type="submission" date="2019-07" db="EMBL/GenBank/DDBJ databases">
        <title>Microlunatus dokdonensis sp. nov. isolated from the rhizospheric soil of the wild plant Elymus tsukushiensis.</title>
        <authorList>
            <person name="Ghim S.-Y."/>
            <person name="Hwang Y.-J."/>
            <person name="Son J.-S."/>
            <person name="Shin J.-H."/>
        </authorList>
    </citation>
    <scope>NUCLEOTIDE SEQUENCE [LARGE SCALE GENOMIC DNA]</scope>
    <source>
        <strain evidence="7 8">KUDC0627</strain>
    </source>
</reference>
<evidence type="ECO:0000256" key="5">
    <source>
        <dbReference type="SAM" id="Phobius"/>
    </source>
</evidence>
<dbReference type="InterPro" id="IPR043504">
    <property type="entry name" value="Peptidase_S1_PA_chymotrypsin"/>
</dbReference>
<evidence type="ECO:0000313" key="7">
    <source>
        <dbReference type="EMBL" id="QDP95097.1"/>
    </source>
</evidence>
<dbReference type="AlphaFoldDB" id="A0A516PV77"/>
<evidence type="ECO:0000256" key="3">
    <source>
        <dbReference type="ARBA" id="ARBA00022801"/>
    </source>
</evidence>
<dbReference type="InterPro" id="IPR001940">
    <property type="entry name" value="Peptidase_S1C"/>
</dbReference>
<accession>A0A516PV77</accession>
<dbReference type="InterPro" id="IPR051201">
    <property type="entry name" value="Chloro_Bact_Ser_Proteases"/>
</dbReference>
<dbReference type="RefSeq" id="WP_143985079.1">
    <property type="nucleotide sequence ID" value="NZ_CP041692.1"/>
</dbReference>
<dbReference type="GO" id="GO:0004252">
    <property type="term" value="F:serine-type endopeptidase activity"/>
    <property type="evidence" value="ECO:0007669"/>
    <property type="project" value="InterPro"/>
</dbReference>
<name>A0A516PV77_9ACTN</name>
<dbReference type="Pfam" id="PF13365">
    <property type="entry name" value="Trypsin_2"/>
    <property type="match status" value="1"/>
</dbReference>
<feature type="transmembrane region" description="Helical" evidence="5">
    <location>
        <begin position="152"/>
        <end position="176"/>
    </location>
</feature>
<evidence type="ECO:0000256" key="4">
    <source>
        <dbReference type="SAM" id="MobiDB-lite"/>
    </source>
</evidence>
<dbReference type="PANTHER" id="PTHR43343:SF3">
    <property type="entry name" value="PROTEASE DO-LIKE 8, CHLOROPLASTIC"/>
    <property type="match status" value="1"/>
</dbReference>
<evidence type="ECO:0000256" key="2">
    <source>
        <dbReference type="ARBA" id="ARBA00022670"/>
    </source>
</evidence>
<feature type="compositionally biased region" description="Low complexity" evidence="4">
    <location>
        <begin position="112"/>
        <end position="125"/>
    </location>
</feature>
<protein>
    <submittedName>
        <fullName evidence="7">PDZ domain-containing protein</fullName>
    </submittedName>
</protein>
<dbReference type="SMART" id="SM00228">
    <property type="entry name" value="PDZ"/>
    <property type="match status" value="1"/>
</dbReference>
<gene>
    <name evidence="7" type="ORF">FOE78_03470</name>
</gene>
<dbReference type="InterPro" id="IPR036034">
    <property type="entry name" value="PDZ_sf"/>
</dbReference>
<dbReference type="SUPFAM" id="SSF50494">
    <property type="entry name" value="Trypsin-like serine proteases"/>
    <property type="match status" value="1"/>
</dbReference>
<organism evidence="7 8">
    <name type="scientific">Microlunatus elymi</name>
    <dbReference type="NCBI Taxonomy" id="2596828"/>
    <lineage>
        <taxon>Bacteria</taxon>
        <taxon>Bacillati</taxon>
        <taxon>Actinomycetota</taxon>
        <taxon>Actinomycetes</taxon>
        <taxon>Propionibacteriales</taxon>
        <taxon>Propionibacteriaceae</taxon>
        <taxon>Microlunatus</taxon>
    </lineage>
</organism>
<keyword evidence="8" id="KW-1185">Reference proteome</keyword>
<feature type="compositionally biased region" description="Polar residues" evidence="4">
    <location>
        <begin position="1"/>
        <end position="16"/>
    </location>
</feature>
<feature type="compositionally biased region" description="Polar residues" evidence="4">
    <location>
        <begin position="90"/>
        <end position="111"/>
    </location>
</feature>
<dbReference type="PRINTS" id="PR00834">
    <property type="entry name" value="PROTEASES2C"/>
</dbReference>
<evidence type="ECO:0000313" key="8">
    <source>
        <dbReference type="Proteomes" id="UP000319263"/>
    </source>
</evidence>
<dbReference type="Gene3D" id="2.30.42.10">
    <property type="match status" value="1"/>
</dbReference>
<evidence type="ECO:0000259" key="6">
    <source>
        <dbReference type="PROSITE" id="PS50106"/>
    </source>
</evidence>
<dbReference type="EMBL" id="CP041692">
    <property type="protein sequence ID" value="QDP95097.1"/>
    <property type="molecule type" value="Genomic_DNA"/>
</dbReference>
<feature type="compositionally biased region" description="Polar residues" evidence="4">
    <location>
        <begin position="40"/>
        <end position="59"/>
    </location>
</feature>
<keyword evidence="5" id="KW-0812">Transmembrane</keyword>
<proteinExistence type="inferred from homology"/>
<feature type="region of interest" description="Disordered" evidence="4">
    <location>
        <begin position="1"/>
        <end position="131"/>
    </location>
</feature>
<keyword evidence="2" id="KW-0645">Protease</keyword>
<dbReference type="OrthoDB" id="9758917at2"/>
<dbReference type="SUPFAM" id="SSF50156">
    <property type="entry name" value="PDZ domain-like"/>
    <property type="match status" value="1"/>
</dbReference>
<keyword evidence="5" id="KW-0472">Membrane</keyword>
<sequence>MNENVPGTGNDPQWPSSAPHGADSSSEDLSSEDRVPRSYGGQSSAQQPYPQTGFGQQQPHHPGYQNGPSDPGPYGPGTYGTGSYQPTDPYRSSFTEQSTYSGQPSYAGQQDSGMPAGGSSSAQGSGAAGGSLPPTSYLPVATPAAKPRRRGALLIVSLAVAALVGAGAGIGSYAYLDHGQAGSSVNSPITINTQTAQQQAKTDGTVEGAAKVIEPSVVTITVQSGSSGDIGSGVVLDNSGHILTNAHVVADSSQSQDGFPGSQQQSPTKITVTFMNGKTASASVVGTDETDDLAVIKVHGVKNLTPADFAKSSSLTVGQSVVAVGAPLGLSQTVTSGIVSNTARPVRSGNNNDAVYMAVQTDAAINPGNSGGPLVNLNGSVVGINSSIASTADSQSGSQSGNIGIGFAIPADVAVRVASQLIDSGHSADAILGVTIDAGEGGTLGSTTAGVQLHSVNSGGPAAKAGLKAGDTVTAVNDFKVTTADGLIAATHYYAPGTTVTVDYQRDGQSKSTQVTLGTA</sequence>
<dbReference type="KEGG" id="mik:FOE78_03470"/>
<keyword evidence="3" id="KW-0378">Hydrolase</keyword>
<dbReference type="PANTHER" id="PTHR43343">
    <property type="entry name" value="PEPTIDASE S12"/>
    <property type="match status" value="1"/>
</dbReference>
<dbReference type="InterPro" id="IPR009003">
    <property type="entry name" value="Peptidase_S1_PA"/>
</dbReference>
<dbReference type="InterPro" id="IPR001478">
    <property type="entry name" value="PDZ"/>
</dbReference>
<feature type="domain" description="PDZ" evidence="6">
    <location>
        <begin position="421"/>
        <end position="478"/>
    </location>
</feature>
<dbReference type="Pfam" id="PF13180">
    <property type="entry name" value="PDZ_2"/>
    <property type="match status" value="1"/>
</dbReference>
<dbReference type="PROSITE" id="PS50106">
    <property type="entry name" value="PDZ"/>
    <property type="match status" value="1"/>
</dbReference>
<evidence type="ECO:0000256" key="1">
    <source>
        <dbReference type="ARBA" id="ARBA00010541"/>
    </source>
</evidence>
<dbReference type="Gene3D" id="2.40.10.10">
    <property type="entry name" value="Trypsin-like serine proteases"/>
    <property type="match status" value="2"/>
</dbReference>
<keyword evidence="5" id="KW-1133">Transmembrane helix</keyword>